<protein>
    <recommendedName>
        <fullName evidence="2">RRM domain-containing protein</fullName>
    </recommendedName>
</protein>
<evidence type="ECO:0000259" key="2">
    <source>
        <dbReference type="Pfam" id="PF00076"/>
    </source>
</evidence>
<dbReference type="Pfam" id="PF00076">
    <property type="entry name" value="RRM_1"/>
    <property type="match status" value="1"/>
</dbReference>
<dbReference type="AlphaFoldDB" id="A0A2P5HT55"/>
<accession>A0A2P5HT55</accession>
<evidence type="ECO:0000313" key="4">
    <source>
        <dbReference type="Proteomes" id="UP000094444"/>
    </source>
</evidence>
<feature type="domain" description="RRM" evidence="2">
    <location>
        <begin position="177"/>
        <end position="241"/>
    </location>
</feature>
<dbReference type="GO" id="GO:0003723">
    <property type="term" value="F:RNA binding"/>
    <property type="evidence" value="ECO:0007669"/>
    <property type="project" value="InterPro"/>
</dbReference>
<dbReference type="Proteomes" id="UP000094444">
    <property type="component" value="Unassembled WGS sequence"/>
</dbReference>
<proteinExistence type="predicted"/>
<feature type="compositionally biased region" description="Basic and acidic residues" evidence="1">
    <location>
        <begin position="312"/>
        <end position="321"/>
    </location>
</feature>
<dbReference type="InParanoid" id="A0A2P5HT55"/>
<gene>
    <name evidence="3" type="ORF">DHEL01_v208154</name>
</gene>
<feature type="region of interest" description="Disordered" evidence="1">
    <location>
        <begin position="287"/>
        <end position="360"/>
    </location>
</feature>
<dbReference type="SUPFAM" id="SSF54928">
    <property type="entry name" value="RNA-binding domain, RBD"/>
    <property type="match status" value="1"/>
</dbReference>
<dbReference type="STRING" id="158607.A0A2P5HT55"/>
<dbReference type="InterPro" id="IPR035979">
    <property type="entry name" value="RBD_domain_sf"/>
</dbReference>
<dbReference type="EMBL" id="MAVT02000796">
    <property type="protein sequence ID" value="POS73452.1"/>
    <property type="molecule type" value="Genomic_DNA"/>
</dbReference>
<dbReference type="InterPro" id="IPR000504">
    <property type="entry name" value="RRM_dom"/>
</dbReference>
<name>A0A2P5HT55_DIAHE</name>
<feature type="region of interest" description="Disordered" evidence="1">
    <location>
        <begin position="34"/>
        <end position="103"/>
    </location>
</feature>
<evidence type="ECO:0000313" key="3">
    <source>
        <dbReference type="EMBL" id="POS73452.1"/>
    </source>
</evidence>
<dbReference type="OrthoDB" id="5374349at2759"/>
<reference evidence="3" key="1">
    <citation type="submission" date="2017-09" db="EMBL/GenBank/DDBJ databases">
        <title>Polyketide synthases of a Diaporthe helianthi virulent isolate.</title>
        <authorList>
            <person name="Baroncelli R."/>
        </authorList>
    </citation>
    <scope>NUCLEOTIDE SEQUENCE [LARGE SCALE GENOMIC DNA]</scope>
    <source>
        <strain evidence="3">7/96</strain>
    </source>
</reference>
<sequence>MAKEKQVATDFQKIITEGRERKQAQALAAKVFRRDRVSSAPPKFAGAGGSLTSRAGINKRAPVSPAGPKPGSLAARIHAPGTQPPSATTGSGTGTANRAQRRVGARENALLQAEHDSSLAAQVNMANTNRYNHSSLGGRKRGGVLQQVATRPLPLSPALNNGITIRGLAGPFVVMAQNLAPGTTAGDLESAMMPVGGLVSKCRIIKTHPIVIAEIEFQTKEGADRVIERFNNQLADGRVLHVYAKVGGPPTSPARAAPRAPALQANGVLVDGSLGFEPMQVEESSSTGLYSDSLIGPAGPQSNNRRGRGFRGGRDYFDRSAGRQQASGWRGDYADTYQYGDRSPKDSGYAPGNATRRWDY</sequence>
<keyword evidence="4" id="KW-1185">Reference proteome</keyword>
<comment type="caution">
    <text evidence="3">The sequence shown here is derived from an EMBL/GenBank/DDBJ whole genome shotgun (WGS) entry which is preliminary data.</text>
</comment>
<evidence type="ECO:0000256" key="1">
    <source>
        <dbReference type="SAM" id="MobiDB-lite"/>
    </source>
</evidence>
<organism evidence="3 4">
    <name type="scientific">Diaporthe helianthi</name>
    <dbReference type="NCBI Taxonomy" id="158607"/>
    <lineage>
        <taxon>Eukaryota</taxon>
        <taxon>Fungi</taxon>
        <taxon>Dikarya</taxon>
        <taxon>Ascomycota</taxon>
        <taxon>Pezizomycotina</taxon>
        <taxon>Sordariomycetes</taxon>
        <taxon>Sordariomycetidae</taxon>
        <taxon>Diaporthales</taxon>
        <taxon>Diaporthaceae</taxon>
        <taxon>Diaporthe</taxon>
    </lineage>
</organism>
<dbReference type="InterPro" id="IPR012677">
    <property type="entry name" value="Nucleotide-bd_a/b_plait_sf"/>
</dbReference>
<feature type="compositionally biased region" description="Low complexity" evidence="1">
    <location>
        <begin position="79"/>
        <end position="96"/>
    </location>
</feature>
<dbReference type="Gene3D" id="3.30.70.330">
    <property type="match status" value="1"/>
</dbReference>
<dbReference type="CDD" id="cd00590">
    <property type="entry name" value="RRM_SF"/>
    <property type="match status" value="1"/>
</dbReference>